<dbReference type="Gene3D" id="3.40.50.620">
    <property type="entry name" value="HUPs"/>
    <property type="match status" value="1"/>
</dbReference>
<dbReference type="SUPFAM" id="SSF52540">
    <property type="entry name" value="P-loop containing nucleoside triphosphate hydrolases"/>
    <property type="match status" value="1"/>
</dbReference>
<dbReference type="FunFam" id="3.40.50.300:FF:000802">
    <property type="entry name" value="Sulfate adenylyltransferase"/>
    <property type="match status" value="1"/>
</dbReference>
<dbReference type="Pfam" id="PF14306">
    <property type="entry name" value="PUA_2"/>
    <property type="match status" value="1"/>
</dbReference>
<evidence type="ECO:0000313" key="12">
    <source>
        <dbReference type="Proteomes" id="UP000695562"/>
    </source>
</evidence>
<evidence type="ECO:0000259" key="9">
    <source>
        <dbReference type="Pfam" id="PF01747"/>
    </source>
</evidence>
<dbReference type="Gene3D" id="3.40.50.300">
    <property type="entry name" value="P-loop containing nucleotide triphosphate hydrolases"/>
    <property type="match status" value="1"/>
</dbReference>
<dbReference type="HAMAP" id="MF_00065">
    <property type="entry name" value="Adenylyl_sulf_kinase"/>
    <property type="match status" value="1"/>
</dbReference>
<dbReference type="GO" id="GO:0004781">
    <property type="term" value="F:sulfate adenylyltransferase (ATP) activity"/>
    <property type="evidence" value="ECO:0007669"/>
    <property type="project" value="InterPro"/>
</dbReference>
<evidence type="ECO:0000256" key="7">
    <source>
        <dbReference type="ARBA" id="ARBA00062002"/>
    </source>
</evidence>
<dbReference type="InterPro" id="IPR050512">
    <property type="entry name" value="Sulf_AdTrans/APS_kinase"/>
</dbReference>
<evidence type="ECO:0000313" key="11">
    <source>
        <dbReference type="EMBL" id="KAF2073459.1"/>
    </source>
</evidence>
<dbReference type="PANTHER" id="PTHR42700">
    <property type="entry name" value="SULFATE ADENYLYLTRANSFERASE"/>
    <property type="match status" value="1"/>
</dbReference>
<keyword evidence="4" id="KW-0547">Nucleotide-binding</keyword>
<dbReference type="InterPro" id="IPR015947">
    <property type="entry name" value="PUA-like_sf"/>
</dbReference>
<dbReference type="FunFam" id="3.40.50.620:FF:000052">
    <property type="entry name" value="Sulfate adenylyltransferase"/>
    <property type="match status" value="1"/>
</dbReference>
<name>A0A8J4PVE5_9MYCE</name>
<dbReference type="InterPro" id="IPR002891">
    <property type="entry name" value="APS"/>
</dbReference>
<dbReference type="InterPro" id="IPR024951">
    <property type="entry name" value="Sulfurylase_cat_dom"/>
</dbReference>
<proteinExistence type="inferred from homology"/>
<dbReference type="OrthoDB" id="468at2759"/>
<dbReference type="InterPro" id="IPR002650">
    <property type="entry name" value="Sulphate_adenylyltransferase"/>
</dbReference>
<dbReference type="CDD" id="cd02027">
    <property type="entry name" value="APSK"/>
    <property type="match status" value="1"/>
</dbReference>
<reference evidence="11" key="1">
    <citation type="submission" date="2020-01" db="EMBL/GenBank/DDBJ databases">
        <title>Development of genomics and gene disruption for Polysphondylium violaceum indicates a role for the polyketide synthase stlB in stalk morphogenesis.</title>
        <authorList>
            <person name="Narita B."/>
            <person name="Kawabe Y."/>
            <person name="Kin K."/>
            <person name="Saito T."/>
            <person name="Gibbs R."/>
            <person name="Kuspa A."/>
            <person name="Muzny D."/>
            <person name="Queller D."/>
            <person name="Richards S."/>
            <person name="Strassman J."/>
            <person name="Sucgang R."/>
            <person name="Worley K."/>
            <person name="Schaap P."/>
        </authorList>
    </citation>
    <scope>NUCLEOTIDE SEQUENCE</scope>
    <source>
        <strain evidence="11">QSvi11</strain>
    </source>
</reference>
<dbReference type="GO" id="GO:0005737">
    <property type="term" value="C:cytoplasm"/>
    <property type="evidence" value="ECO:0007669"/>
    <property type="project" value="TreeGrafter"/>
</dbReference>
<evidence type="ECO:0000256" key="4">
    <source>
        <dbReference type="ARBA" id="ARBA00022741"/>
    </source>
</evidence>
<dbReference type="NCBIfam" id="TIGR00339">
    <property type="entry name" value="sopT"/>
    <property type="match status" value="1"/>
</dbReference>
<dbReference type="UniPathway" id="UPA00097"/>
<dbReference type="Proteomes" id="UP000695562">
    <property type="component" value="Unassembled WGS sequence"/>
</dbReference>
<comment type="caution">
    <text evidence="11">The sequence shown here is derived from an EMBL/GenBank/DDBJ whole genome shotgun (WGS) entry which is preliminary data.</text>
</comment>
<dbReference type="NCBIfam" id="TIGR00455">
    <property type="entry name" value="apsK"/>
    <property type="match status" value="1"/>
</dbReference>
<evidence type="ECO:0000256" key="2">
    <source>
        <dbReference type="ARBA" id="ARBA00022679"/>
    </source>
</evidence>
<dbReference type="PANTHER" id="PTHR42700:SF1">
    <property type="entry name" value="SULFATE ADENYLYLTRANSFERASE"/>
    <property type="match status" value="1"/>
</dbReference>
<dbReference type="CDD" id="cd00517">
    <property type="entry name" value="ATPS"/>
    <property type="match status" value="1"/>
</dbReference>
<gene>
    <name evidence="11" type="ORF">CYY_005244</name>
</gene>
<dbReference type="InterPro" id="IPR027417">
    <property type="entry name" value="P-loop_NTPase"/>
</dbReference>
<keyword evidence="3" id="KW-0548">Nucleotidyltransferase</keyword>
<feature type="domain" description="APS kinase" evidence="8">
    <location>
        <begin position="413"/>
        <end position="565"/>
    </location>
</feature>
<feature type="domain" description="ATP-sulfurylase PUA-like" evidence="10">
    <location>
        <begin position="23"/>
        <end position="180"/>
    </location>
</feature>
<organism evidence="11 12">
    <name type="scientific">Polysphondylium violaceum</name>
    <dbReference type="NCBI Taxonomy" id="133409"/>
    <lineage>
        <taxon>Eukaryota</taxon>
        <taxon>Amoebozoa</taxon>
        <taxon>Evosea</taxon>
        <taxon>Eumycetozoa</taxon>
        <taxon>Dictyostelia</taxon>
        <taxon>Dictyosteliales</taxon>
        <taxon>Dictyosteliaceae</taxon>
        <taxon>Polysphondylium</taxon>
    </lineage>
</organism>
<evidence type="ECO:0000256" key="5">
    <source>
        <dbReference type="ARBA" id="ARBA00022840"/>
    </source>
</evidence>
<dbReference type="SUPFAM" id="SSF52374">
    <property type="entry name" value="Nucleotidylyl transferase"/>
    <property type="match status" value="1"/>
</dbReference>
<dbReference type="Gene3D" id="3.10.400.10">
    <property type="entry name" value="Sulfate adenylyltransferase"/>
    <property type="match status" value="1"/>
</dbReference>
<evidence type="ECO:0000259" key="10">
    <source>
        <dbReference type="Pfam" id="PF14306"/>
    </source>
</evidence>
<keyword evidence="2" id="KW-0808">Transferase</keyword>
<dbReference type="GO" id="GO:0005524">
    <property type="term" value="F:ATP binding"/>
    <property type="evidence" value="ECO:0007669"/>
    <property type="project" value="UniProtKB-KW"/>
</dbReference>
<dbReference type="AlphaFoldDB" id="A0A8J4PVE5"/>
<dbReference type="Pfam" id="PF01583">
    <property type="entry name" value="APS_kinase"/>
    <property type="match status" value="1"/>
</dbReference>
<evidence type="ECO:0000256" key="1">
    <source>
        <dbReference type="ARBA" id="ARBA00001823"/>
    </source>
</evidence>
<dbReference type="SUPFAM" id="SSF88697">
    <property type="entry name" value="PUA domain-like"/>
    <property type="match status" value="1"/>
</dbReference>
<dbReference type="EMBL" id="AJWJ01000203">
    <property type="protein sequence ID" value="KAF2073459.1"/>
    <property type="molecule type" value="Genomic_DNA"/>
</dbReference>
<dbReference type="GO" id="GO:0010134">
    <property type="term" value="P:sulfate assimilation via adenylyl sulfate reduction"/>
    <property type="evidence" value="ECO:0007669"/>
    <property type="project" value="TreeGrafter"/>
</dbReference>
<dbReference type="InterPro" id="IPR059117">
    <property type="entry name" value="APS_kinase_dom"/>
</dbReference>
<dbReference type="InterPro" id="IPR025980">
    <property type="entry name" value="ATP-Sase_PUA-like_dom"/>
</dbReference>
<comment type="pathway">
    <text evidence="6">Sulfur metabolism; hydrogen sulfide biosynthesis; sulfite from sulfate.</text>
</comment>
<comment type="catalytic activity">
    <reaction evidence="1">
        <text>adenosine 5'-phosphosulfate + ATP = 3'-phosphoadenylyl sulfate + ADP + H(+)</text>
        <dbReference type="Rhea" id="RHEA:24152"/>
        <dbReference type="ChEBI" id="CHEBI:15378"/>
        <dbReference type="ChEBI" id="CHEBI:30616"/>
        <dbReference type="ChEBI" id="CHEBI:58243"/>
        <dbReference type="ChEBI" id="CHEBI:58339"/>
        <dbReference type="ChEBI" id="CHEBI:456216"/>
        <dbReference type="EC" id="2.7.1.25"/>
    </reaction>
</comment>
<accession>A0A8J4PVE5</accession>
<dbReference type="GO" id="GO:0019379">
    <property type="term" value="P:sulfate assimilation, phosphoadenylyl sulfate reduction by phosphoadenylyl-sulfate reductase (thioredoxin)"/>
    <property type="evidence" value="ECO:0007669"/>
    <property type="project" value="TreeGrafter"/>
</dbReference>
<dbReference type="Pfam" id="PF01747">
    <property type="entry name" value="ATP-sulfurylase"/>
    <property type="match status" value="1"/>
</dbReference>
<dbReference type="InterPro" id="IPR014729">
    <property type="entry name" value="Rossmann-like_a/b/a_fold"/>
</dbReference>
<evidence type="ECO:0000256" key="6">
    <source>
        <dbReference type="ARBA" id="ARBA00024327"/>
    </source>
</evidence>
<keyword evidence="12" id="KW-1185">Reference proteome</keyword>
<evidence type="ECO:0000256" key="3">
    <source>
        <dbReference type="ARBA" id="ARBA00022695"/>
    </source>
</evidence>
<sequence>MVSFNQGESSDDAVFDYNSIGAIPHGGELVDLILVGDELDQLKKRSTHMPSLLLSKKQLCDIELLLNGGFSPLTTFMDQSTYDGVVENMKLSNGLIFPMPIVLDISQETLDIVQATESKDLALRDEEGNLIAVIRVESFYKADKIREAKLTMGSVDPYHPGVNLIFNTKEYYVSGKLEGAQLPVHYDYNDLRRTPKQVREMFREKGWKNVIAFQTRNPMHRAHRELTVRAAELNPGCNILIQPVVGMTKPGDIDYHTRVKCYKSIIKSYPDGLAALSVLPLAMRMGGPREAVWHAIIRKNFGCNHFIVGRDHAGPGEDKNGNLFYQPYEAQEMALESQSQLGLKILPFQMMVYVPAHDKYYPVDEVPAGLETANISGTKLRHLLRTGGEIPDWFTYTQIVKILRDSCPPRSKQGFTVFFTGFSGSGKSTIANALNEALLEDGSRSITLLDGDVVRTFLSSELGFSKDHRDLNIKRIGFVASEISKAGGIAICAPIAPYSEARKFARDLISNVGGFVEVHINTPIETCEKRDRKGLYAKVRAGQLKGFTGIDDPYENPENPELRIDTTDVSVKEAVALILNHLRKEGYIQ</sequence>
<protein>
    <submittedName>
        <fullName evidence="11">Uncharacterized protein</fullName>
    </submittedName>
</protein>
<dbReference type="NCBIfam" id="NF004040">
    <property type="entry name" value="PRK05537.1"/>
    <property type="match status" value="1"/>
</dbReference>
<feature type="domain" description="Sulphate adenylyltransferase catalytic" evidence="9">
    <location>
        <begin position="190"/>
        <end position="405"/>
    </location>
</feature>
<evidence type="ECO:0000259" key="8">
    <source>
        <dbReference type="Pfam" id="PF01583"/>
    </source>
</evidence>
<dbReference type="GO" id="GO:0004020">
    <property type="term" value="F:adenylylsulfate kinase activity"/>
    <property type="evidence" value="ECO:0007669"/>
    <property type="project" value="UniProtKB-EC"/>
</dbReference>
<dbReference type="NCBIfam" id="NF003013">
    <property type="entry name" value="PRK03846.1"/>
    <property type="match status" value="1"/>
</dbReference>
<comment type="subunit">
    <text evidence="7">Homohexamer. Dimer of trimers.</text>
</comment>
<keyword evidence="5" id="KW-0067">ATP-binding</keyword>